<sequence>MAACGKTASILLLMKSDNNEEQRQLWAATQPKSDRPRRRKFGFEDLKRLQVPAIPSKPNLVNVQMFRALSALTKKRDTKKNSSLERLPRPPVPRLLKSNKPPSEAESTLVYNAIEEAQCRISHLRQRLFAISGLDPRDRTEVKVQLKDAMEFVRQHRGIVSIVRRRGIPPEILQEIFDYLVPMFWLDTPEENVVWNYDKAVKDLWAMTRVCRLWRESAMCMPSFCGQLPSVRVKSGEPKEHTKRRMRIFREFLHRSSDALLNILIFIEDSDSSQRVRNPILDLVLSTSRRWRHLVVVSDIKVLEFHFQSLKGKIPMLQSLTMITIGAPMLEVPALDMFKKAPALKQVCFRGHTSLYSKLNLPQSQLVYFSDDCELPPKDPYTPTGVQQALKLPNSLEILVIGMDRLSLVQVELNGNLPNPRKLYIKMPSLYLGRTTPEVHEWISSLKMEQLYIDARDGISKLTQYSAVWISNVLPNHASQSLTHLSLRIHFAHRSSQIALSYLLDYTPALIRLDITLPSAEDILRLASRYPSGDFSVPNLKICNFYAEDKFIPRKTRNAINALARSRCECRLMLQELAIYFAWTRIGVTRATVSNFEGSLRCKELNLEQWHFTRELDQLEIFKLRLCYKVLEIVGKSPSVKSFDFGQLAENAHKILDDIGAHPVDCTVNLFASDLHLVLKKISDGQVPQDEQYHFSDHARQILDSWRPSFEASLRDRRWMARGKSSLVYIPYHDPFRESPEYYDAMIYGSAPKIPTGPVSEIWPEILNN</sequence>
<evidence type="ECO:0000313" key="3">
    <source>
        <dbReference type="Proteomes" id="UP000807469"/>
    </source>
</evidence>
<dbReference type="OrthoDB" id="2864974at2759"/>
<accession>A0A9P5ZBW6</accession>
<feature type="region of interest" description="Disordered" evidence="1">
    <location>
        <begin position="74"/>
        <end position="103"/>
    </location>
</feature>
<dbReference type="EMBL" id="MU155157">
    <property type="protein sequence ID" value="KAF9483106.1"/>
    <property type="molecule type" value="Genomic_DNA"/>
</dbReference>
<dbReference type="Gene3D" id="1.20.1280.50">
    <property type="match status" value="1"/>
</dbReference>
<evidence type="ECO:0000256" key="1">
    <source>
        <dbReference type="SAM" id="MobiDB-lite"/>
    </source>
</evidence>
<evidence type="ECO:0008006" key="4">
    <source>
        <dbReference type="Google" id="ProtNLM"/>
    </source>
</evidence>
<evidence type="ECO:0000313" key="2">
    <source>
        <dbReference type="EMBL" id="KAF9483106.1"/>
    </source>
</evidence>
<keyword evidence="3" id="KW-1185">Reference proteome</keyword>
<protein>
    <recommendedName>
        <fullName evidence="4">F-box domain-containing protein</fullName>
    </recommendedName>
</protein>
<name>A0A9P5ZBW6_9AGAR</name>
<gene>
    <name evidence="2" type="ORF">BDN70DRAFT_891988</name>
</gene>
<proteinExistence type="predicted"/>
<dbReference type="Proteomes" id="UP000807469">
    <property type="component" value="Unassembled WGS sequence"/>
</dbReference>
<feature type="compositionally biased region" description="Basic and acidic residues" evidence="1">
    <location>
        <begin position="79"/>
        <end position="88"/>
    </location>
</feature>
<reference evidence="2" key="1">
    <citation type="submission" date="2020-11" db="EMBL/GenBank/DDBJ databases">
        <authorList>
            <consortium name="DOE Joint Genome Institute"/>
            <person name="Ahrendt S."/>
            <person name="Riley R."/>
            <person name="Andreopoulos W."/>
            <person name="Labutti K."/>
            <person name="Pangilinan J."/>
            <person name="Ruiz-Duenas F.J."/>
            <person name="Barrasa J.M."/>
            <person name="Sanchez-Garcia M."/>
            <person name="Camarero S."/>
            <person name="Miyauchi S."/>
            <person name="Serrano A."/>
            <person name="Linde D."/>
            <person name="Babiker R."/>
            <person name="Drula E."/>
            <person name="Ayuso-Fernandez I."/>
            <person name="Pacheco R."/>
            <person name="Padilla G."/>
            <person name="Ferreira P."/>
            <person name="Barriuso J."/>
            <person name="Kellner H."/>
            <person name="Castanera R."/>
            <person name="Alfaro M."/>
            <person name="Ramirez L."/>
            <person name="Pisabarro A.G."/>
            <person name="Kuo A."/>
            <person name="Tritt A."/>
            <person name="Lipzen A."/>
            <person name="He G."/>
            <person name="Yan M."/>
            <person name="Ng V."/>
            <person name="Cullen D."/>
            <person name="Martin F."/>
            <person name="Rosso M.-N."/>
            <person name="Henrissat B."/>
            <person name="Hibbett D."/>
            <person name="Martinez A.T."/>
            <person name="Grigoriev I.V."/>
        </authorList>
    </citation>
    <scope>NUCLEOTIDE SEQUENCE</scope>
    <source>
        <strain evidence="2">CIRM-BRFM 674</strain>
    </source>
</reference>
<organism evidence="2 3">
    <name type="scientific">Pholiota conissans</name>
    <dbReference type="NCBI Taxonomy" id="109636"/>
    <lineage>
        <taxon>Eukaryota</taxon>
        <taxon>Fungi</taxon>
        <taxon>Dikarya</taxon>
        <taxon>Basidiomycota</taxon>
        <taxon>Agaricomycotina</taxon>
        <taxon>Agaricomycetes</taxon>
        <taxon>Agaricomycetidae</taxon>
        <taxon>Agaricales</taxon>
        <taxon>Agaricineae</taxon>
        <taxon>Strophariaceae</taxon>
        <taxon>Pholiota</taxon>
    </lineage>
</organism>
<comment type="caution">
    <text evidence="2">The sequence shown here is derived from an EMBL/GenBank/DDBJ whole genome shotgun (WGS) entry which is preliminary data.</text>
</comment>
<dbReference type="AlphaFoldDB" id="A0A9P5ZBW6"/>